<dbReference type="AlphaFoldDB" id="A0A840RM52"/>
<dbReference type="RefSeq" id="WP_168052902.1">
    <property type="nucleotide sequence ID" value="NZ_JAAOZT010000002.1"/>
</dbReference>
<sequence length="84" mass="9732">MFDQIQQRLLAHGYMARWGQTIDALLVQASIQSNKREEADIARQSIMSIEWKKNRRAQKDVDLNNTIRGVYADHGYLACREKPA</sequence>
<accession>A0A840RM52</accession>
<dbReference type="EMBL" id="JACHHQ010000001">
    <property type="protein sequence ID" value="MBB5198735.1"/>
    <property type="molecule type" value="Genomic_DNA"/>
</dbReference>
<evidence type="ECO:0000313" key="2">
    <source>
        <dbReference type="Proteomes" id="UP000571084"/>
    </source>
</evidence>
<comment type="caution">
    <text evidence="1">The sequence shown here is derived from an EMBL/GenBank/DDBJ whole genome shotgun (WGS) entry which is preliminary data.</text>
</comment>
<evidence type="ECO:0000313" key="1">
    <source>
        <dbReference type="EMBL" id="MBB5198735.1"/>
    </source>
</evidence>
<name>A0A840RM52_9BURK</name>
<gene>
    <name evidence="1" type="ORF">HNR39_000545</name>
</gene>
<proteinExistence type="predicted"/>
<protein>
    <submittedName>
        <fullName evidence="1">Uncharacterized protein</fullName>
    </submittedName>
</protein>
<keyword evidence="2" id="KW-1185">Reference proteome</keyword>
<reference evidence="1 2" key="1">
    <citation type="submission" date="2020-08" db="EMBL/GenBank/DDBJ databases">
        <title>Genomic Encyclopedia of Type Strains, Phase IV (KMG-IV): sequencing the most valuable type-strain genomes for metagenomic binning, comparative biology and taxonomic classification.</title>
        <authorList>
            <person name="Goeker M."/>
        </authorList>
    </citation>
    <scope>NUCLEOTIDE SEQUENCE [LARGE SCALE GENOMIC DNA]</scope>
    <source>
        <strain evidence="1 2">DSM 23240</strain>
    </source>
</reference>
<dbReference type="Proteomes" id="UP000571084">
    <property type="component" value="Unassembled WGS sequence"/>
</dbReference>
<organism evidence="1 2">
    <name type="scientific">Glaciimonas immobilis</name>
    <dbReference type="NCBI Taxonomy" id="728004"/>
    <lineage>
        <taxon>Bacteria</taxon>
        <taxon>Pseudomonadati</taxon>
        <taxon>Pseudomonadota</taxon>
        <taxon>Betaproteobacteria</taxon>
        <taxon>Burkholderiales</taxon>
        <taxon>Oxalobacteraceae</taxon>
        <taxon>Glaciimonas</taxon>
    </lineage>
</organism>